<feature type="transmembrane region" description="Helical" evidence="1">
    <location>
        <begin position="127"/>
        <end position="144"/>
    </location>
</feature>
<organism evidence="2 3">
    <name type="scientific">Fusarium kuroshium</name>
    <dbReference type="NCBI Taxonomy" id="2010991"/>
    <lineage>
        <taxon>Eukaryota</taxon>
        <taxon>Fungi</taxon>
        <taxon>Dikarya</taxon>
        <taxon>Ascomycota</taxon>
        <taxon>Pezizomycotina</taxon>
        <taxon>Sordariomycetes</taxon>
        <taxon>Hypocreomycetidae</taxon>
        <taxon>Hypocreales</taxon>
        <taxon>Nectriaceae</taxon>
        <taxon>Fusarium</taxon>
        <taxon>Fusarium solani species complex</taxon>
    </lineage>
</organism>
<sequence length="146" mass="15698">MYRTFNSRVALRAMTVGVGPAACVGAFVATRPVIRCDAPTFATGPPRRRKPSLDISPDTVRQLSSGSVAGFGVGVLVGLFSKTLALLTGLVALSIHIASRYGLDITRTLGIDKYLNRSALWARSKKNPLWTSSFLVTFILAAFVRL</sequence>
<dbReference type="EMBL" id="NKUJ01000310">
    <property type="protein sequence ID" value="RMJ08005.1"/>
    <property type="molecule type" value="Genomic_DNA"/>
</dbReference>
<comment type="caution">
    <text evidence="2">The sequence shown here is derived from an EMBL/GenBank/DDBJ whole genome shotgun (WGS) entry which is preliminary data.</text>
</comment>
<evidence type="ECO:0000313" key="2">
    <source>
        <dbReference type="EMBL" id="RMJ08005.1"/>
    </source>
</evidence>
<dbReference type="OrthoDB" id="3990500at2759"/>
<name>A0A3M2RT09_9HYPO</name>
<reference evidence="2 3" key="1">
    <citation type="submission" date="2017-06" db="EMBL/GenBank/DDBJ databases">
        <title>Comparative genomic analysis of Ambrosia Fusariam Clade fungi.</title>
        <authorList>
            <person name="Stajich J.E."/>
            <person name="Carrillo J."/>
            <person name="Kijimoto T."/>
            <person name="Eskalen A."/>
            <person name="O'Donnell K."/>
            <person name="Kasson M."/>
        </authorList>
    </citation>
    <scope>NUCLEOTIDE SEQUENCE [LARGE SCALE GENOMIC DNA]</scope>
    <source>
        <strain evidence="2">UCR3666</strain>
    </source>
</reference>
<keyword evidence="3" id="KW-1185">Reference proteome</keyword>
<gene>
    <name evidence="2" type="ORF">CDV36_012383</name>
</gene>
<proteinExistence type="predicted"/>
<evidence type="ECO:0008006" key="4">
    <source>
        <dbReference type="Google" id="ProtNLM"/>
    </source>
</evidence>
<keyword evidence="1" id="KW-0472">Membrane</keyword>
<dbReference type="Proteomes" id="UP000277212">
    <property type="component" value="Unassembled WGS sequence"/>
</dbReference>
<feature type="transmembrane region" description="Helical" evidence="1">
    <location>
        <begin position="68"/>
        <end position="93"/>
    </location>
</feature>
<keyword evidence="1" id="KW-1133">Transmembrane helix</keyword>
<feature type="transmembrane region" description="Helical" evidence="1">
    <location>
        <begin position="9"/>
        <end position="29"/>
    </location>
</feature>
<evidence type="ECO:0000256" key="1">
    <source>
        <dbReference type="SAM" id="Phobius"/>
    </source>
</evidence>
<accession>A0A3M2RT09</accession>
<keyword evidence="1" id="KW-0812">Transmembrane</keyword>
<protein>
    <recommendedName>
        <fullName evidence="4">FUN14 domain-containing protein</fullName>
    </recommendedName>
</protein>
<evidence type="ECO:0000313" key="3">
    <source>
        <dbReference type="Proteomes" id="UP000277212"/>
    </source>
</evidence>
<dbReference type="AlphaFoldDB" id="A0A3M2RT09"/>
<dbReference type="STRING" id="2010991.A0A3M2RT09"/>